<accession>A0A1B1UY80</accession>
<reference evidence="1" key="1">
    <citation type="submission" date="2016-05" db="EMBL/GenBank/DDBJ databases">
        <title>Clue for the horizontal gene transfer of serine-aspartate repeat gene from a novel composite staphylococcal cassette chromosome of Staphylococcus haemolyticus.</title>
        <authorList>
            <person name="Wu Z."/>
            <person name="Xue H."/>
            <person name="Zhao X."/>
        </authorList>
    </citation>
    <scope>NUCLEOTIDE SEQUENCE</scope>
    <source>
        <strain evidence="1">BC05211</strain>
    </source>
</reference>
<dbReference type="EMBL" id="KX181861">
    <property type="protein sequence ID" value="ANW08050.1"/>
    <property type="molecule type" value="Genomic_DNA"/>
</dbReference>
<sequence>MKEINIVSLQMIKTDTLSCLKARISNSEDAAKIMRHSLEIVTENISFLYV</sequence>
<dbReference type="AlphaFoldDB" id="A0A1B1UY80"/>
<name>A0A1B1UY80_STAHA</name>
<evidence type="ECO:0000313" key="1">
    <source>
        <dbReference type="EMBL" id="ANW08050.1"/>
    </source>
</evidence>
<protein>
    <submittedName>
        <fullName evidence="1">Uncharacterized protein</fullName>
    </submittedName>
</protein>
<organism evidence="1">
    <name type="scientific">Staphylococcus haemolyticus</name>
    <dbReference type="NCBI Taxonomy" id="1283"/>
    <lineage>
        <taxon>Bacteria</taxon>
        <taxon>Bacillati</taxon>
        <taxon>Bacillota</taxon>
        <taxon>Bacilli</taxon>
        <taxon>Bacillales</taxon>
        <taxon>Staphylococcaceae</taxon>
        <taxon>Staphylococcus</taxon>
    </lineage>
</organism>
<proteinExistence type="predicted"/>